<sequence length="168" mass="19415">MVRKFSPEMQRRISAVMEEKEFPVYEYGRSGYQENNDKRTLTANVTICIDGRECTNSYSDMEVNRSLSPYEPQHMFANGRERIRQEALNKAERSLFKLQKAIAHFPSSVHDKIVFYKCPKSQFIGPPFEVCVNGMSAKDFKIHAYPTTFDDAIEVLEKIGKNYQLNGV</sequence>
<proteinExistence type="predicted"/>
<name>A0A081K6T1_9GAMM</name>
<accession>A0A081K6T1</accession>
<gene>
    <name evidence="1" type="ORF">GV64_03060</name>
</gene>
<dbReference type="Proteomes" id="UP000027997">
    <property type="component" value="Unassembled WGS sequence"/>
</dbReference>
<comment type="caution">
    <text evidence="1">The sequence shown here is derived from an EMBL/GenBank/DDBJ whole genome shotgun (WGS) entry which is preliminary data.</text>
</comment>
<protein>
    <submittedName>
        <fullName evidence="1">Uncharacterized protein</fullName>
    </submittedName>
</protein>
<evidence type="ECO:0000313" key="2">
    <source>
        <dbReference type="Proteomes" id="UP000027997"/>
    </source>
</evidence>
<dbReference type="AlphaFoldDB" id="A0A081K6T1"/>
<evidence type="ECO:0000313" key="1">
    <source>
        <dbReference type="EMBL" id="KEI69857.1"/>
    </source>
</evidence>
<dbReference type="EMBL" id="JOJP01000001">
    <property type="protein sequence ID" value="KEI69857.1"/>
    <property type="molecule type" value="Genomic_DNA"/>
</dbReference>
<keyword evidence="2" id="KW-1185">Reference proteome</keyword>
<organism evidence="1 2">
    <name type="scientific">Endozoicomonas elysicola</name>
    <dbReference type="NCBI Taxonomy" id="305900"/>
    <lineage>
        <taxon>Bacteria</taxon>
        <taxon>Pseudomonadati</taxon>
        <taxon>Pseudomonadota</taxon>
        <taxon>Gammaproteobacteria</taxon>
        <taxon>Oceanospirillales</taxon>
        <taxon>Endozoicomonadaceae</taxon>
        <taxon>Endozoicomonas</taxon>
    </lineage>
</organism>
<reference evidence="1 2" key="1">
    <citation type="submission" date="2014-06" db="EMBL/GenBank/DDBJ databases">
        <title>Whole Genome Sequences of Three Symbiotic Endozoicomonas Bacteria.</title>
        <authorList>
            <person name="Neave M.J."/>
            <person name="Apprill A."/>
            <person name="Voolstra C.R."/>
        </authorList>
    </citation>
    <scope>NUCLEOTIDE SEQUENCE [LARGE SCALE GENOMIC DNA]</scope>
    <source>
        <strain evidence="1 2">DSM 22380</strain>
    </source>
</reference>